<gene>
    <name evidence="4" type="ORF">UFOPK3423_00971</name>
</gene>
<dbReference type="SUPFAM" id="SSF53756">
    <property type="entry name" value="UDP-Glycosyltransferase/glycogen phosphorylase"/>
    <property type="match status" value="1"/>
</dbReference>
<dbReference type="CDD" id="cd03801">
    <property type="entry name" value="GT4_PimA-like"/>
    <property type="match status" value="1"/>
</dbReference>
<name>A0A6J7DXM6_9ZZZZ</name>
<protein>
    <submittedName>
        <fullName evidence="4">Unannotated protein</fullName>
    </submittedName>
</protein>
<evidence type="ECO:0000256" key="2">
    <source>
        <dbReference type="ARBA" id="ARBA00022679"/>
    </source>
</evidence>
<sequence length="307" mass="33011">MSLLRALIVTNMWPSPEAPALGCFVRDQVEALRALPDENLEIEVFSFPPGRYAGAMRELRRLPGQPFDIVHAHFGLSAWPALAARGHARLVTLHGTDVRHPRSRRITQAALPFQDLVAVASEELRDALPRGAGKVEVLPCGVAPRFRRLDRGEARARLGLDAGGRYLLFPADPARAGKRHDRAQEIAARTGAVLLSAGAIGPEEMPWWINAANAVIVPSDHEGFGLAVLEALACDVPVIAAPTGVHAEALAGIEGTRCAPFDTEAWVAAAAGHLDAPDPRIAGHERAQRWSAAAMARRVADAWRTLL</sequence>
<dbReference type="PANTHER" id="PTHR12526">
    <property type="entry name" value="GLYCOSYLTRANSFERASE"/>
    <property type="match status" value="1"/>
</dbReference>
<dbReference type="AlphaFoldDB" id="A0A6J7DXM6"/>
<accession>A0A6J7DXM6</accession>
<dbReference type="InterPro" id="IPR028098">
    <property type="entry name" value="Glyco_trans_4-like_N"/>
</dbReference>
<proteinExistence type="predicted"/>
<dbReference type="Gene3D" id="3.40.50.2000">
    <property type="entry name" value="Glycogen Phosphorylase B"/>
    <property type="match status" value="2"/>
</dbReference>
<reference evidence="4" key="1">
    <citation type="submission" date="2020-05" db="EMBL/GenBank/DDBJ databases">
        <authorList>
            <person name="Chiriac C."/>
            <person name="Salcher M."/>
            <person name="Ghai R."/>
            <person name="Kavagutti S V."/>
        </authorList>
    </citation>
    <scope>NUCLEOTIDE SEQUENCE</scope>
</reference>
<keyword evidence="1" id="KW-0328">Glycosyltransferase</keyword>
<evidence type="ECO:0000313" key="4">
    <source>
        <dbReference type="EMBL" id="CAB4875331.1"/>
    </source>
</evidence>
<dbReference type="GO" id="GO:0016757">
    <property type="term" value="F:glycosyltransferase activity"/>
    <property type="evidence" value="ECO:0007669"/>
    <property type="project" value="UniProtKB-KW"/>
</dbReference>
<dbReference type="Pfam" id="PF13439">
    <property type="entry name" value="Glyco_transf_4"/>
    <property type="match status" value="1"/>
</dbReference>
<dbReference type="Pfam" id="PF13692">
    <property type="entry name" value="Glyco_trans_1_4"/>
    <property type="match status" value="1"/>
</dbReference>
<keyword evidence="2" id="KW-0808">Transferase</keyword>
<feature type="domain" description="Glycosyltransferase subfamily 4-like N-terminal" evidence="3">
    <location>
        <begin position="47"/>
        <end position="143"/>
    </location>
</feature>
<dbReference type="PANTHER" id="PTHR12526:SF510">
    <property type="entry name" value="D-INOSITOL 3-PHOSPHATE GLYCOSYLTRANSFERASE"/>
    <property type="match status" value="1"/>
</dbReference>
<organism evidence="4">
    <name type="scientific">freshwater metagenome</name>
    <dbReference type="NCBI Taxonomy" id="449393"/>
    <lineage>
        <taxon>unclassified sequences</taxon>
        <taxon>metagenomes</taxon>
        <taxon>ecological metagenomes</taxon>
    </lineage>
</organism>
<dbReference type="EMBL" id="CAFBLQ010000098">
    <property type="protein sequence ID" value="CAB4875331.1"/>
    <property type="molecule type" value="Genomic_DNA"/>
</dbReference>
<evidence type="ECO:0000256" key="1">
    <source>
        <dbReference type="ARBA" id="ARBA00022676"/>
    </source>
</evidence>
<evidence type="ECO:0000259" key="3">
    <source>
        <dbReference type="Pfam" id="PF13439"/>
    </source>
</evidence>